<feature type="domain" description="DUF8101" evidence="1">
    <location>
        <begin position="1"/>
        <end position="87"/>
    </location>
</feature>
<dbReference type="EMBL" id="LOPV01000176">
    <property type="protein sequence ID" value="KTG27251.1"/>
    <property type="molecule type" value="Genomic_DNA"/>
</dbReference>
<gene>
    <name evidence="2" type="ORF">AUR66_14395</name>
</gene>
<dbReference type="Proteomes" id="UP000053157">
    <property type="component" value="Unassembled WGS sequence"/>
</dbReference>
<dbReference type="OrthoDB" id="343008at2157"/>
<sequence>MRDAGDLPVSVRGALTTAFDEARDAVRRGDTDTALECTDEARRIVHHKVPPGLVNEQLEHGLAAVERTAADEPVVASEYLRAMKRLLTGSDDD</sequence>
<dbReference type="RefSeq" id="WP_058572190.1">
    <property type="nucleotide sequence ID" value="NZ_LOPV01000176.1"/>
</dbReference>
<organism evidence="2 3">
    <name type="scientific">Haloferax profundi</name>
    <dbReference type="NCBI Taxonomy" id="1544718"/>
    <lineage>
        <taxon>Archaea</taxon>
        <taxon>Methanobacteriati</taxon>
        <taxon>Methanobacteriota</taxon>
        <taxon>Stenosarchaea group</taxon>
        <taxon>Halobacteria</taxon>
        <taxon>Halobacteriales</taxon>
        <taxon>Haloferacaceae</taxon>
        <taxon>Haloferax</taxon>
    </lineage>
</organism>
<comment type="caution">
    <text evidence="2">The sequence shown here is derived from an EMBL/GenBank/DDBJ whole genome shotgun (WGS) entry which is preliminary data.</text>
</comment>
<protein>
    <recommendedName>
        <fullName evidence="1">DUF8101 domain-containing protein</fullName>
    </recommendedName>
</protein>
<reference evidence="2 3" key="1">
    <citation type="submission" date="2015-12" db="EMBL/GenBank/DDBJ databases">
        <title>Haloferax profundi sp. nov. isolated from the Discovery deep brine-seawater interface in the Red Sea.</title>
        <authorList>
            <person name="Zhang G."/>
            <person name="Stingl U."/>
            <person name="Rashid M."/>
        </authorList>
    </citation>
    <scope>NUCLEOTIDE SEQUENCE [LARGE SCALE GENOMIC DNA]</scope>
    <source>
        <strain evidence="2 3">SB29</strain>
    </source>
</reference>
<dbReference type="AlphaFoldDB" id="A0A0W1SLR1"/>
<evidence type="ECO:0000313" key="2">
    <source>
        <dbReference type="EMBL" id="KTG27251.1"/>
    </source>
</evidence>
<accession>A0A0W1SLR1</accession>
<keyword evidence="3" id="KW-1185">Reference proteome</keyword>
<dbReference type="InterPro" id="IPR058414">
    <property type="entry name" value="DUF8101"/>
</dbReference>
<name>A0A0W1SLR1_9EURY</name>
<proteinExistence type="predicted"/>
<dbReference type="Pfam" id="PF26403">
    <property type="entry name" value="DUF8101"/>
    <property type="match status" value="1"/>
</dbReference>
<evidence type="ECO:0000259" key="1">
    <source>
        <dbReference type="Pfam" id="PF26403"/>
    </source>
</evidence>
<evidence type="ECO:0000313" key="3">
    <source>
        <dbReference type="Proteomes" id="UP000053157"/>
    </source>
</evidence>